<keyword evidence="4" id="KW-1185">Reference proteome</keyword>
<sequence length="179" mass="19803">MTSLLIIKVLLRDTNVNVNAVNADGYNASAISEMNNNASASEFDNKNIIGVARNDFRDGLISIFIDNLSPSVASMGLWRFSKSFGKVRDVYLPSKKSLRGSRFGFIRFESAEEATNVAKKVNGMVVDSHPVSAKVALYGWNRRRSAVLRFKLVLAIWVGLPWAARSGLFFSRAWTGPAR</sequence>
<evidence type="ECO:0000256" key="1">
    <source>
        <dbReference type="PROSITE-ProRule" id="PRU00176"/>
    </source>
</evidence>
<dbReference type="GO" id="GO:0003723">
    <property type="term" value="F:RNA binding"/>
    <property type="evidence" value="ECO:0007669"/>
    <property type="project" value="UniProtKB-UniRule"/>
</dbReference>
<dbReference type="Proteomes" id="UP001281410">
    <property type="component" value="Unassembled WGS sequence"/>
</dbReference>
<feature type="domain" description="RRM" evidence="2">
    <location>
        <begin position="61"/>
        <end position="138"/>
    </location>
</feature>
<dbReference type="Gene3D" id="3.30.70.330">
    <property type="match status" value="1"/>
</dbReference>
<dbReference type="CDD" id="cd00590">
    <property type="entry name" value="RRM_SF"/>
    <property type="match status" value="1"/>
</dbReference>
<comment type="caution">
    <text evidence="3">The sequence shown here is derived from an EMBL/GenBank/DDBJ whole genome shotgun (WGS) entry which is preliminary data.</text>
</comment>
<keyword evidence="1" id="KW-0694">RNA-binding</keyword>
<dbReference type="AlphaFoldDB" id="A0AAE0EJW5"/>
<evidence type="ECO:0000259" key="2">
    <source>
        <dbReference type="PROSITE" id="PS50102"/>
    </source>
</evidence>
<dbReference type="SMART" id="SM00360">
    <property type="entry name" value="RRM"/>
    <property type="match status" value="1"/>
</dbReference>
<dbReference type="PROSITE" id="PS50102">
    <property type="entry name" value="RRM"/>
    <property type="match status" value="1"/>
</dbReference>
<proteinExistence type="predicted"/>
<name>A0AAE0EJW5_9ROSI</name>
<organism evidence="3 4">
    <name type="scientific">Dipteronia sinensis</name>
    <dbReference type="NCBI Taxonomy" id="43782"/>
    <lineage>
        <taxon>Eukaryota</taxon>
        <taxon>Viridiplantae</taxon>
        <taxon>Streptophyta</taxon>
        <taxon>Embryophyta</taxon>
        <taxon>Tracheophyta</taxon>
        <taxon>Spermatophyta</taxon>
        <taxon>Magnoliopsida</taxon>
        <taxon>eudicotyledons</taxon>
        <taxon>Gunneridae</taxon>
        <taxon>Pentapetalae</taxon>
        <taxon>rosids</taxon>
        <taxon>malvids</taxon>
        <taxon>Sapindales</taxon>
        <taxon>Sapindaceae</taxon>
        <taxon>Hippocastanoideae</taxon>
        <taxon>Acereae</taxon>
        <taxon>Dipteronia</taxon>
    </lineage>
</organism>
<evidence type="ECO:0000313" key="4">
    <source>
        <dbReference type="Proteomes" id="UP001281410"/>
    </source>
</evidence>
<dbReference type="InterPro" id="IPR035979">
    <property type="entry name" value="RBD_domain_sf"/>
</dbReference>
<dbReference type="InterPro" id="IPR000504">
    <property type="entry name" value="RRM_dom"/>
</dbReference>
<dbReference type="Pfam" id="PF00076">
    <property type="entry name" value="RRM_1"/>
    <property type="match status" value="1"/>
</dbReference>
<accession>A0AAE0EJW5</accession>
<dbReference type="EMBL" id="JANJYJ010000001">
    <property type="protein sequence ID" value="KAK3231066.1"/>
    <property type="molecule type" value="Genomic_DNA"/>
</dbReference>
<gene>
    <name evidence="3" type="ORF">Dsin_002947</name>
</gene>
<evidence type="ECO:0000313" key="3">
    <source>
        <dbReference type="EMBL" id="KAK3231066.1"/>
    </source>
</evidence>
<protein>
    <recommendedName>
        <fullName evidence="2">RRM domain-containing protein</fullName>
    </recommendedName>
</protein>
<reference evidence="3" key="1">
    <citation type="journal article" date="2023" name="Plant J.">
        <title>Genome sequences and population genomics provide insights into the demographic history, inbreeding, and mutation load of two 'living fossil' tree species of Dipteronia.</title>
        <authorList>
            <person name="Feng Y."/>
            <person name="Comes H.P."/>
            <person name="Chen J."/>
            <person name="Zhu S."/>
            <person name="Lu R."/>
            <person name="Zhang X."/>
            <person name="Li P."/>
            <person name="Qiu J."/>
            <person name="Olsen K.M."/>
            <person name="Qiu Y."/>
        </authorList>
    </citation>
    <scope>NUCLEOTIDE SEQUENCE</scope>
    <source>
        <strain evidence="3">NBL</strain>
    </source>
</reference>
<dbReference type="InterPro" id="IPR012677">
    <property type="entry name" value="Nucleotide-bd_a/b_plait_sf"/>
</dbReference>
<dbReference type="SUPFAM" id="SSF54928">
    <property type="entry name" value="RNA-binding domain, RBD"/>
    <property type="match status" value="1"/>
</dbReference>